<reference evidence="2" key="1">
    <citation type="submission" date="2023-03" db="EMBL/GenBank/DDBJ databases">
        <title>Massive genome expansion in bonnet fungi (Mycena s.s.) driven by repeated elements and novel gene families across ecological guilds.</title>
        <authorList>
            <consortium name="Lawrence Berkeley National Laboratory"/>
            <person name="Harder C.B."/>
            <person name="Miyauchi S."/>
            <person name="Viragh M."/>
            <person name="Kuo A."/>
            <person name="Thoen E."/>
            <person name="Andreopoulos B."/>
            <person name="Lu D."/>
            <person name="Skrede I."/>
            <person name="Drula E."/>
            <person name="Henrissat B."/>
            <person name="Morin E."/>
            <person name="Kohler A."/>
            <person name="Barry K."/>
            <person name="LaButti K."/>
            <person name="Morin E."/>
            <person name="Salamov A."/>
            <person name="Lipzen A."/>
            <person name="Mereny Z."/>
            <person name="Hegedus B."/>
            <person name="Baldrian P."/>
            <person name="Stursova M."/>
            <person name="Weitz H."/>
            <person name="Taylor A."/>
            <person name="Grigoriev I.V."/>
            <person name="Nagy L.G."/>
            <person name="Martin F."/>
            <person name="Kauserud H."/>
        </authorList>
    </citation>
    <scope>NUCLEOTIDE SEQUENCE</scope>
    <source>
        <strain evidence="2">CBHHK067</strain>
    </source>
</reference>
<proteinExistence type="predicted"/>
<protein>
    <submittedName>
        <fullName evidence="2">Uncharacterized protein</fullName>
    </submittedName>
</protein>
<dbReference type="EMBL" id="JARKIE010000662">
    <property type="protein sequence ID" value="KAJ7621823.1"/>
    <property type="molecule type" value="Genomic_DNA"/>
</dbReference>
<organism evidence="2 3">
    <name type="scientific">Mycena rosella</name>
    <name type="common">Pink bonnet</name>
    <name type="synonym">Agaricus rosellus</name>
    <dbReference type="NCBI Taxonomy" id="1033263"/>
    <lineage>
        <taxon>Eukaryota</taxon>
        <taxon>Fungi</taxon>
        <taxon>Dikarya</taxon>
        <taxon>Basidiomycota</taxon>
        <taxon>Agaricomycotina</taxon>
        <taxon>Agaricomycetes</taxon>
        <taxon>Agaricomycetidae</taxon>
        <taxon>Agaricales</taxon>
        <taxon>Marasmiineae</taxon>
        <taxon>Mycenaceae</taxon>
        <taxon>Mycena</taxon>
    </lineage>
</organism>
<dbReference type="AlphaFoldDB" id="A0AAD7FJ32"/>
<accession>A0AAD7FJ32</accession>
<evidence type="ECO:0000313" key="2">
    <source>
        <dbReference type="EMBL" id="KAJ7621823.1"/>
    </source>
</evidence>
<evidence type="ECO:0000313" key="3">
    <source>
        <dbReference type="Proteomes" id="UP001221757"/>
    </source>
</evidence>
<comment type="caution">
    <text evidence="2">The sequence shown here is derived from an EMBL/GenBank/DDBJ whole genome shotgun (WGS) entry which is preliminary data.</text>
</comment>
<evidence type="ECO:0000256" key="1">
    <source>
        <dbReference type="SAM" id="MobiDB-lite"/>
    </source>
</evidence>
<sequence>MHPEFNQMEQVVTVLWNGDAHTLAACGRRAYVQDSAGRICASSAAPTCSRRRRSRTPQLITTARKRETILPKSSSGTAPPEYPHDIEPAYSPSRPFRPSTWSSKEYLKSRKVSQWHKAIHGAIVQIFDQLLNGSNFRRLEAGQISGHRLHQFLGPKELPQFYCELDISFLKLIGLAGGNTNVVVHPPSSAAP</sequence>
<feature type="region of interest" description="Disordered" evidence="1">
    <location>
        <begin position="66"/>
        <end position="94"/>
    </location>
</feature>
<name>A0AAD7FJ32_MYCRO</name>
<keyword evidence="3" id="KW-1185">Reference proteome</keyword>
<dbReference type="Proteomes" id="UP001221757">
    <property type="component" value="Unassembled WGS sequence"/>
</dbReference>
<gene>
    <name evidence="2" type="ORF">B0H17DRAFT_1151724</name>
</gene>